<proteinExistence type="predicted"/>
<evidence type="ECO:0000313" key="2">
    <source>
        <dbReference type="Proteomes" id="UP000309997"/>
    </source>
</evidence>
<sequence>MERTLASNKALELDSALGPCTVQYREIQGQETKKFLSYFKPCVILIEGEFSSMPGWLDSELYKIILLIFKGEHIVVSVKETFSVVLDIWTLLHIAKSKNSIQKLGDFAKD</sequence>
<accession>A0ACC4D2N7</accession>
<organism evidence="1 2">
    <name type="scientific">Populus alba</name>
    <name type="common">White poplar</name>
    <dbReference type="NCBI Taxonomy" id="43335"/>
    <lineage>
        <taxon>Eukaryota</taxon>
        <taxon>Viridiplantae</taxon>
        <taxon>Streptophyta</taxon>
        <taxon>Embryophyta</taxon>
        <taxon>Tracheophyta</taxon>
        <taxon>Spermatophyta</taxon>
        <taxon>Magnoliopsida</taxon>
        <taxon>eudicotyledons</taxon>
        <taxon>Gunneridae</taxon>
        <taxon>Pentapetalae</taxon>
        <taxon>rosids</taxon>
        <taxon>fabids</taxon>
        <taxon>Malpighiales</taxon>
        <taxon>Salicaceae</taxon>
        <taxon>Saliceae</taxon>
        <taxon>Populus</taxon>
    </lineage>
</organism>
<comment type="caution">
    <text evidence="1">The sequence shown here is derived from an EMBL/GenBank/DDBJ whole genome shotgun (WGS) entry which is preliminary data.</text>
</comment>
<reference evidence="1 2" key="1">
    <citation type="journal article" date="2024" name="Plant Biotechnol. J.">
        <title>Genome and CRISPR/Cas9 system of a widespread forest tree (Populus alba) in the world.</title>
        <authorList>
            <person name="Liu Y.J."/>
            <person name="Jiang P.F."/>
            <person name="Han X.M."/>
            <person name="Li X.Y."/>
            <person name="Wang H.M."/>
            <person name="Wang Y.J."/>
            <person name="Wang X.X."/>
            <person name="Zeng Q.Y."/>
        </authorList>
    </citation>
    <scope>NUCLEOTIDE SEQUENCE [LARGE SCALE GENOMIC DNA]</scope>
    <source>
        <strain evidence="2">cv. PAL-ZL1</strain>
    </source>
</reference>
<protein>
    <submittedName>
        <fullName evidence="1">Uncharacterized protein</fullName>
    </submittedName>
</protein>
<evidence type="ECO:0000313" key="1">
    <source>
        <dbReference type="EMBL" id="KAL3611250.1"/>
    </source>
</evidence>
<gene>
    <name evidence="1" type="ORF">D5086_002270</name>
</gene>
<name>A0ACC4D2N7_POPAL</name>
<dbReference type="EMBL" id="RCHU02000001">
    <property type="protein sequence ID" value="KAL3611250.1"/>
    <property type="molecule type" value="Genomic_DNA"/>
</dbReference>
<dbReference type="Proteomes" id="UP000309997">
    <property type="component" value="Unassembled WGS sequence"/>
</dbReference>
<keyword evidence="2" id="KW-1185">Reference proteome</keyword>